<dbReference type="RefSeq" id="WP_078977285.1">
    <property type="nucleotide sequence ID" value="NZ_MWQN01000001.1"/>
</dbReference>
<reference evidence="2 3" key="1">
    <citation type="submission" date="2017-03" db="EMBL/GenBank/DDBJ databases">
        <title>Draft genome sequence of Streptomyces scabrisporus NF3, endophyte isolated from Amphipterygium adstringens.</title>
        <authorList>
            <person name="Vazquez M."/>
            <person name="Ceapa C.D."/>
            <person name="Rodriguez Luna D."/>
            <person name="Sanchez Esquivel S."/>
        </authorList>
    </citation>
    <scope>NUCLEOTIDE SEQUENCE [LARGE SCALE GENOMIC DNA]</scope>
    <source>
        <strain evidence="2 3">NF3</strain>
    </source>
</reference>
<dbReference type="Proteomes" id="UP000190037">
    <property type="component" value="Unassembled WGS sequence"/>
</dbReference>
<evidence type="ECO:0008006" key="4">
    <source>
        <dbReference type="Google" id="ProtNLM"/>
    </source>
</evidence>
<comment type="caution">
    <text evidence="2">The sequence shown here is derived from an EMBL/GenBank/DDBJ whole genome shotgun (WGS) entry which is preliminary data.</text>
</comment>
<protein>
    <recommendedName>
        <fullName evidence="4">DUF1918 domain-containing protein</fullName>
    </recommendedName>
</protein>
<feature type="region of interest" description="Disordered" evidence="1">
    <location>
        <begin position="1"/>
        <end position="25"/>
    </location>
</feature>
<evidence type="ECO:0000256" key="1">
    <source>
        <dbReference type="SAM" id="MobiDB-lite"/>
    </source>
</evidence>
<feature type="compositionally biased region" description="Basic and acidic residues" evidence="1">
    <location>
        <begin position="1"/>
        <end position="14"/>
    </location>
</feature>
<name>A0A1T3P1J8_9ACTN</name>
<dbReference type="EMBL" id="MWQN01000001">
    <property type="protein sequence ID" value="OPC82986.1"/>
    <property type="molecule type" value="Genomic_DNA"/>
</dbReference>
<sequence length="63" mass="7039">MTDRPLRRGDHVVHEPPSGGQGRWGVLITDDPAAETVEVYESDPAGIWTAPRAEVRRRRPGTY</sequence>
<organism evidence="2 3">
    <name type="scientific">Embleya scabrispora</name>
    <dbReference type="NCBI Taxonomy" id="159449"/>
    <lineage>
        <taxon>Bacteria</taxon>
        <taxon>Bacillati</taxon>
        <taxon>Actinomycetota</taxon>
        <taxon>Actinomycetes</taxon>
        <taxon>Kitasatosporales</taxon>
        <taxon>Streptomycetaceae</taxon>
        <taxon>Embleya</taxon>
    </lineage>
</organism>
<keyword evidence="3" id="KW-1185">Reference proteome</keyword>
<accession>A0A1T3P1J8</accession>
<evidence type="ECO:0000313" key="2">
    <source>
        <dbReference type="EMBL" id="OPC82986.1"/>
    </source>
</evidence>
<dbReference type="AlphaFoldDB" id="A0A1T3P1J8"/>
<evidence type="ECO:0000313" key="3">
    <source>
        <dbReference type="Proteomes" id="UP000190037"/>
    </source>
</evidence>
<proteinExistence type="predicted"/>
<gene>
    <name evidence="2" type="ORF">B4N89_20445</name>
</gene>